<reference evidence="12" key="1">
    <citation type="submission" date="2021-01" db="EMBL/GenBank/DDBJ databases">
        <title>Genomic Encyclopedia of Type Strains, Phase IV (KMG-IV): sequencing the most valuable type-strain genomes for metagenomic binning, comparative biology and taxonomic classification.</title>
        <authorList>
            <person name="Goeker M."/>
        </authorList>
    </citation>
    <scope>NUCLEOTIDE SEQUENCE</scope>
    <source>
        <strain evidence="12">DSM 23230</strain>
    </source>
</reference>
<dbReference type="EC" id="1.1.1.95" evidence="10"/>
<dbReference type="Pfam" id="PF19304">
    <property type="entry name" value="PGDH_inter"/>
    <property type="match status" value="1"/>
</dbReference>
<dbReference type="PANTHER" id="PTHR42789:SF1">
    <property type="entry name" value="D-ISOMER SPECIFIC 2-HYDROXYACID DEHYDROGENASE FAMILY PROTEIN (AFU_ORTHOLOGUE AFUA_6G10090)"/>
    <property type="match status" value="1"/>
</dbReference>
<dbReference type="InterPro" id="IPR006236">
    <property type="entry name" value="PGDH"/>
</dbReference>
<dbReference type="Proteomes" id="UP000774000">
    <property type="component" value="Unassembled WGS sequence"/>
</dbReference>
<dbReference type="InterPro" id="IPR045626">
    <property type="entry name" value="PGDH_ASB_dom"/>
</dbReference>
<dbReference type="CDD" id="cd04902">
    <property type="entry name" value="ACT_3PGDH-xct"/>
    <property type="match status" value="1"/>
</dbReference>
<dbReference type="AlphaFoldDB" id="A0A938XTJ2"/>
<dbReference type="InterPro" id="IPR029009">
    <property type="entry name" value="ASB_dom_sf"/>
</dbReference>
<dbReference type="FunFam" id="3.40.50.720:FF:000021">
    <property type="entry name" value="D-3-phosphoglycerate dehydrogenase"/>
    <property type="match status" value="1"/>
</dbReference>
<keyword evidence="7 10" id="KW-0718">Serine biosynthesis</keyword>
<keyword evidence="13" id="KW-1185">Reference proteome</keyword>
<evidence type="ECO:0000256" key="2">
    <source>
        <dbReference type="ARBA" id="ARBA00005216"/>
    </source>
</evidence>
<comment type="similarity">
    <text evidence="3 10">Belongs to the D-isomer specific 2-hydroxyacid dehydrogenase family.</text>
</comment>
<dbReference type="CDD" id="cd12173">
    <property type="entry name" value="PGDH_4"/>
    <property type="match status" value="1"/>
</dbReference>
<dbReference type="NCBIfam" id="TIGR01327">
    <property type="entry name" value="PGDH"/>
    <property type="match status" value="1"/>
</dbReference>
<dbReference type="FunFam" id="3.30.1330.90:FF:000003">
    <property type="entry name" value="D-3-phosphoglycerate dehydrogenase"/>
    <property type="match status" value="1"/>
</dbReference>
<evidence type="ECO:0000256" key="10">
    <source>
        <dbReference type="RuleBase" id="RU363003"/>
    </source>
</evidence>
<evidence type="ECO:0000256" key="6">
    <source>
        <dbReference type="ARBA" id="ARBA00023027"/>
    </source>
</evidence>
<dbReference type="InterPro" id="IPR050857">
    <property type="entry name" value="D-2-hydroxyacid_DH"/>
</dbReference>
<dbReference type="SUPFAM" id="SSF52283">
    <property type="entry name" value="Formate/glycerate dehydrogenase catalytic domain-like"/>
    <property type="match status" value="1"/>
</dbReference>
<comment type="catalytic activity">
    <reaction evidence="8">
        <text>(R)-2-hydroxyglutarate + NAD(+) = 2-oxoglutarate + NADH + H(+)</text>
        <dbReference type="Rhea" id="RHEA:49612"/>
        <dbReference type="ChEBI" id="CHEBI:15378"/>
        <dbReference type="ChEBI" id="CHEBI:15801"/>
        <dbReference type="ChEBI" id="CHEBI:16810"/>
        <dbReference type="ChEBI" id="CHEBI:57540"/>
        <dbReference type="ChEBI" id="CHEBI:57945"/>
        <dbReference type="EC" id="1.1.1.399"/>
    </reaction>
</comment>
<dbReference type="GO" id="GO:0051287">
    <property type="term" value="F:NAD binding"/>
    <property type="evidence" value="ECO:0007669"/>
    <property type="project" value="UniProtKB-UniRule"/>
</dbReference>
<keyword evidence="5 10" id="KW-0560">Oxidoreductase</keyword>
<keyword evidence="10" id="KW-0028">Amino-acid biosynthesis</keyword>
<evidence type="ECO:0000313" key="13">
    <source>
        <dbReference type="Proteomes" id="UP000774000"/>
    </source>
</evidence>
<dbReference type="InterPro" id="IPR006139">
    <property type="entry name" value="D-isomer_2_OHA_DH_cat_dom"/>
</dbReference>
<evidence type="ECO:0000256" key="3">
    <source>
        <dbReference type="ARBA" id="ARBA00005854"/>
    </source>
</evidence>
<dbReference type="Gene3D" id="3.30.1330.90">
    <property type="entry name" value="D-3-phosphoglycerate dehydrogenase, domain 3"/>
    <property type="match status" value="1"/>
</dbReference>
<dbReference type="FunFam" id="3.30.70.260:FF:000008">
    <property type="entry name" value="D-3-phosphoglycerate dehydrogenase, chloroplastic"/>
    <property type="match status" value="1"/>
</dbReference>
<dbReference type="Gene3D" id="3.30.70.260">
    <property type="match status" value="1"/>
</dbReference>
<dbReference type="GO" id="GO:0004617">
    <property type="term" value="F:phosphoglycerate dehydrogenase activity"/>
    <property type="evidence" value="ECO:0007669"/>
    <property type="project" value="UniProtKB-UniRule"/>
</dbReference>
<comment type="caution">
    <text evidence="12">The sequence shown here is derived from an EMBL/GenBank/DDBJ whole genome shotgun (WGS) entry which is preliminary data.</text>
</comment>
<gene>
    <name evidence="12" type="ORF">JOC47_002123</name>
</gene>
<dbReference type="InterPro" id="IPR002912">
    <property type="entry name" value="ACT_dom"/>
</dbReference>
<dbReference type="InterPro" id="IPR006140">
    <property type="entry name" value="D-isomer_DH_NAD-bd"/>
</dbReference>
<dbReference type="InterPro" id="IPR036291">
    <property type="entry name" value="NAD(P)-bd_dom_sf"/>
</dbReference>
<evidence type="ECO:0000256" key="8">
    <source>
        <dbReference type="ARBA" id="ARBA00048126"/>
    </source>
</evidence>
<name>A0A938XTJ2_9FIRM</name>
<dbReference type="InterPro" id="IPR045865">
    <property type="entry name" value="ACT-like_dom_sf"/>
</dbReference>
<evidence type="ECO:0000259" key="11">
    <source>
        <dbReference type="PROSITE" id="PS51671"/>
    </source>
</evidence>
<accession>A0A938XTJ2</accession>
<dbReference type="PANTHER" id="PTHR42789">
    <property type="entry name" value="D-ISOMER SPECIFIC 2-HYDROXYACID DEHYDROGENASE FAMILY PROTEIN (AFU_ORTHOLOGUE AFUA_6G10090)"/>
    <property type="match status" value="1"/>
</dbReference>
<dbReference type="RefSeq" id="WP_204702017.1">
    <property type="nucleotide sequence ID" value="NZ_JAFBDQ010000010.1"/>
</dbReference>
<proteinExistence type="inferred from homology"/>
<dbReference type="Gene3D" id="3.40.50.720">
    <property type="entry name" value="NAD(P)-binding Rossmann-like Domain"/>
    <property type="match status" value="2"/>
</dbReference>
<dbReference type="EMBL" id="JAFBDQ010000010">
    <property type="protein sequence ID" value="MBM7557268.1"/>
    <property type="molecule type" value="Genomic_DNA"/>
</dbReference>
<dbReference type="SUPFAM" id="SSF55021">
    <property type="entry name" value="ACT-like"/>
    <property type="match status" value="1"/>
</dbReference>
<organism evidence="12 13">
    <name type="scientific">Halanaerobacter jeridensis</name>
    <dbReference type="NCBI Taxonomy" id="706427"/>
    <lineage>
        <taxon>Bacteria</taxon>
        <taxon>Bacillati</taxon>
        <taxon>Bacillota</taxon>
        <taxon>Clostridia</taxon>
        <taxon>Halanaerobiales</taxon>
        <taxon>Halobacteroidaceae</taxon>
        <taxon>Halanaerobacter</taxon>
    </lineage>
</organism>
<sequence length="528" mass="57676">MTKKVLVSDPVSEAGRELLKENGVEVTYNTELSYEELLEEIPKYNGIVLRSMTPLNEEVLGKAENLEVIARAGSGYDNIDIDAASQEGIIVLNTPGENTISAAEQAMALMLATSRNTVQANNALNEGIWDRGKYQGVELNQKTLGIIGLGRVGGAVAKRAQAFNMEVIANDPYIPEERGERLGVELVSKDELYERSDYVTIHTPLTDETKHLLNEDTFAKMKDGVYIINAARGGCVDRFDLEEAVKNGKVAGAGLDVHEEEPPGKDYNLIDVEEVILAPHLGGTTVAAMDNVAIEAAKQALMVFNGELPRTPLNVPRLQPEELKEVQPYIKLAEKLGGFYAGWTGGRIEKIEVVYQGDIANKEVELVTPAILKGLLDPVVEEKLNLVNAEVFAEKRGIQIAETTSTTTEEFANLITIKINDGEETRELSGTVFHQDELRIVDINGYDVDILPQGNMLVTDHQDQPGIVGEVGTLLGSNDVNIASMQLGRNQAGGKAIMVINIDQQLDEELKNKLLEIEGMNDFSLLSL</sequence>
<evidence type="ECO:0000256" key="4">
    <source>
        <dbReference type="ARBA" id="ARBA00021582"/>
    </source>
</evidence>
<evidence type="ECO:0000256" key="5">
    <source>
        <dbReference type="ARBA" id="ARBA00023002"/>
    </source>
</evidence>
<comment type="catalytic activity">
    <reaction evidence="9 10">
        <text>(2R)-3-phosphoglycerate + NAD(+) = 3-phosphooxypyruvate + NADH + H(+)</text>
        <dbReference type="Rhea" id="RHEA:12641"/>
        <dbReference type="ChEBI" id="CHEBI:15378"/>
        <dbReference type="ChEBI" id="CHEBI:18110"/>
        <dbReference type="ChEBI" id="CHEBI:57540"/>
        <dbReference type="ChEBI" id="CHEBI:57945"/>
        <dbReference type="ChEBI" id="CHEBI:58272"/>
        <dbReference type="EC" id="1.1.1.95"/>
    </reaction>
</comment>
<keyword evidence="6 10" id="KW-0520">NAD</keyword>
<dbReference type="Pfam" id="PF00389">
    <property type="entry name" value="2-Hacid_dh"/>
    <property type="match status" value="1"/>
</dbReference>
<feature type="domain" description="ACT" evidence="11">
    <location>
        <begin position="456"/>
        <end position="528"/>
    </location>
</feature>
<protein>
    <recommendedName>
        <fullName evidence="4 10">D-3-phosphoglycerate dehydrogenase</fullName>
        <ecNumber evidence="10">1.1.1.95</ecNumber>
    </recommendedName>
</protein>
<comment type="pathway">
    <text evidence="2 10">Amino-acid biosynthesis; L-serine biosynthesis; L-serine from 3-phospho-D-glycerate: step 1/3.</text>
</comment>
<evidence type="ECO:0000313" key="12">
    <source>
        <dbReference type="EMBL" id="MBM7557268.1"/>
    </source>
</evidence>
<dbReference type="SUPFAM" id="SSF143548">
    <property type="entry name" value="Serine metabolism enzymes domain"/>
    <property type="match status" value="1"/>
</dbReference>
<evidence type="ECO:0000256" key="1">
    <source>
        <dbReference type="ARBA" id="ARBA00003800"/>
    </source>
</evidence>
<evidence type="ECO:0000256" key="7">
    <source>
        <dbReference type="ARBA" id="ARBA00023299"/>
    </source>
</evidence>
<dbReference type="PROSITE" id="PS51671">
    <property type="entry name" value="ACT"/>
    <property type="match status" value="1"/>
</dbReference>
<comment type="function">
    <text evidence="1">Catalyzes the reversible oxidation of 3-phospho-D-glycerate to 3-phosphonooxypyruvate, the first step of the phosphorylated L-serine biosynthesis pathway. Also catalyzes the reversible oxidation of 2-hydroxyglutarate to 2-oxoglutarate.</text>
</comment>
<evidence type="ECO:0000256" key="9">
    <source>
        <dbReference type="ARBA" id="ARBA00048731"/>
    </source>
</evidence>
<dbReference type="Pfam" id="PF02826">
    <property type="entry name" value="2-Hacid_dh_C"/>
    <property type="match status" value="1"/>
</dbReference>
<dbReference type="GO" id="GO:0006564">
    <property type="term" value="P:L-serine biosynthetic process"/>
    <property type="evidence" value="ECO:0007669"/>
    <property type="project" value="UniProtKB-UniRule"/>
</dbReference>
<dbReference type="SUPFAM" id="SSF51735">
    <property type="entry name" value="NAD(P)-binding Rossmann-fold domains"/>
    <property type="match status" value="1"/>
</dbReference>
<dbReference type="Pfam" id="PF01842">
    <property type="entry name" value="ACT"/>
    <property type="match status" value="1"/>
</dbReference>